<dbReference type="EMBL" id="UGTP01000001">
    <property type="protein sequence ID" value="SUC11464.1"/>
    <property type="molecule type" value="Genomic_DNA"/>
</dbReference>
<sequence>MTMTKISFFSRVLDLIAPRACAVCGRRLSITEEPLCATCNIALPRTNCHFQPLDNEVAQLFWGRVPLEKCAAYFFYKPNSASSYLIYKLKYFDRPDIGEQFGRLIAAEYATQNFFDGITALLPVPLTKRRTIQRGYNQSLEIAHGVSAVTGIPILKNTIKRTSFVDSQTQKDMWERTKNVENAFKLCVPEKINNQHILLIDDIITTGATLTAVGKELMKASNVKISILALGVASDK</sequence>
<dbReference type="CDD" id="cd06223">
    <property type="entry name" value="PRTases_typeI"/>
    <property type="match status" value="1"/>
</dbReference>
<evidence type="ECO:0000259" key="2">
    <source>
        <dbReference type="Pfam" id="PF00156"/>
    </source>
</evidence>
<protein>
    <submittedName>
        <fullName evidence="3">DNA utilization protein GntX</fullName>
    </submittedName>
</protein>
<dbReference type="Gene3D" id="3.40.50.2020">
    <property type="match status" value="1"/>
</dbReference>
<dbReference type="SUPFAM" id="SSF53271">
    <property type="entry name" value="PRTase-like"/>
    <property type="match status" value="1"/>
</dbReference>
<gene>
    <name evidence="3" type="ORF">NCTC13043_00310</name>
</gene>
<dbReference type="InterPro" id="IPR029057">
    <property type="entry name" value="PRTase-like"/>
</dbReference>
<evidence type="ECO:0000256" key="1">
    <source>
        <dbReference type="ARBA" id="ARBA00008007"/>
    </source>
</evidence>
<dbReference type="PANTHER" id="PTHR47505:SF1">
    <property type="entry name" value="DNA UTILIZATION PROTEIN YHGH"/>
    <property type="match status" value="1"/>
</dbReference>
<feature type="domain" description="Phosphoribosyltransferase" evidence="2">
    <location>
        <begin position="176"/>
        <end position="227"/>
    </location>
</feature>
<evidence type="ECO:0000313" key="3">
    <source>
        <dbReference type="EMBL" id="SUC11464.1"/>
    </source>
</evidence>
<organism evidence="3 4">
    <name type="scientific">Prevotella pallens</name>
    <dbReference type="NCBI Taxonomy" id="60133"/>
    <lineage>
        <taxon>Bacteria</taxon>
        <taxon>Pseudomonadati</taxon>
        <taxon>Bacteroidota</taxon>
        <taxon>Bacteroidia</taxon>
        <taxon>Bacteroidales</taxon>
        <taxon>Prevotellaceae</taxon>
        <taxon>Prevotella</taxon>
    </lineage>
</organism>
<dbReference type="AlphaFoldDB" id="A0A379EZD5"/>
<accession>A0A379EZD5</accession>
<reference evidence="3 4" key="1">
    <citation type="submission" date="2018-06" db="EMBL/GenBank/DDBJ databases">
        <authorList>
            <consortium name="Pathogen Informatics"/>
            <person name="Doyle S."/>
        </authorList>
    </citation>
    <scope>NUCLEOTIDE SEQUENCE [LARGE SCALE GENOMIC DNA]</scope>
    <source>
        <strain evidence="3 4">NCTC13043</strain>
    </source>
</reference>
<dbReference type="Pfam" id="PF00156">
    <property type="entry name" value="Pribosyltran"/>
    <property type="match status" value="1"/>
</dbReference>
<proteinExistence type="inferred from homology"/>
<dbReference type="Proteomes" id="UP000254235">
    <property type="component" value="Unassembled WGS sequence"/>
</dbReference>
<name>A0A379EZD5_9BACT</name>
<dbReference type="InterPro" id="IPR000836">
    <property type="entry name" value="PRTase_dom"/>
</dbReference>
<evidence type="ECO:0000313" key="4">
    <source>
        <dbReference type="Proteomes" id="UP000254235"/>
    </source>
</evidence>
<comment type="similarity">
    <text evidence="1">Belongs to the ComF/GntX family.</text>
</comment>
<dbReference type="InterPro" id="IPR051910">
    <property type="entry name" value="ComF/GntX_DNA_util-trans"/>
</dbReference>
<dbReference type="PANTHER" id="PTHR47505">
    <property type="entry name" value="DNA UTILIZATION PROTEIN YHGH"/>
    <property type="match status" value="1"/>
</dbReference>